<dbReference type="CDD" id="cd06225">
    <property type="entry name" value="HAMP"/>
    <property type="match status" value="1"/>
</dbReference>
<dbReference type="Gene3D" id="3.30.565.10">
    <property type="entry name" value="Histidine kinase-like ATPase, C-terminal domain"/>
    <property type="match status" value="1"/>
</dbReference>
<gene>
    <name evidence="12" type="ORF">MNBD_GAMMA19-2021</name>
</gene>
<dbReference type="GO" id="GO:0016020">
    <property type="term" value="C:membrane"/>
    <property type="evidence" value="ECO:0007669"/>
    <property type="project" value="UniProtKB-SubCell"/>
</dbReference>
<dbReference type="PROSITE" id="PS50109">
    <property type="entry name" value="HIS_KIN"/>
    <property type="match status" value="1"/>
</dbReference>
<evidence type="ECO:0000259" key="11">
    <source>
        <dbReference type="PROSITE" id="PS50885"/>
    </source>
</evidence>
<dbReference type="GO" id="GO:0007234">
    <property type="term" value="P:osmosensory signaling via phosphorelay pathway"/>
    <property type="evidence" value="ECO:0007669"/>
    <property type="project" value="TreeGrafter"/>
</dbReference>
<dbReference type="InterPro" id="IPR035965">
    <property type="entry name" value="PAS-like_dom_sf"/>
</dbReference>
<evidence type="ECO:0000259" key="8">
    <source>
        <dbReference type="PROSITE" id="PS50109"/>
    </source>
</evidence>
<dbReference type="FunFam" id="1.10.287.130:FF:000070">
    <property type="entry name" value="Histidine kinase sensor protein"/>
    <property type="match status" value="1"/>
</dbReference>
<dbReference type="Pfam" id="PF00672">
    <property type="entry name" value="HAMP"/>
    <property type="match status" value="1"/>
</dbReference>
<dbReference type="GO" id="GO:0000156">
    <property type="term" value="F:phosphorelay response regulator activity"/>
    <property type="evidence" value="ECO:0007669"/>
    <property type="project" value="TreeGrafter"/>
</dbReference>
<feature type="domain" description="Histidine kinase" evidence="8">
    <location>
        <begin position="411"/>
        <end position="625"/>
    </location>
</feature>
<dbReference type="InterPro" id="IPR036097">
    <property type="entry name" value="HisK_dim/P_sf"/>
</dbReference>
<evidence type="ECO:0000256" key="1">
    <source>
        <dbReference type="ARBA" id="ARBA00000085"/>
    </source>
</evidence>
<dbReference type="InterPro" id="IPR001610">
    <property type="entry name" value="PAC"/>
</dbReference>
<evidence type="ECO:0000256" key="3">
    <source>
        <dbReference type="ARBA" id="ARBA00022553"/>
    </source>
</evidence>
<feature type="transmembrane region" description="Helical" evidence="7">
    <location>
        <begin position="14"/>
        <end position="35"/>
    </location>
</feature>
<evidence type="ECO:0000259" key="10">
    <source>
        <dbReference type="PROSITE" id="PS50113"/>
    </source>
</evidence>
<dbReference type="FunFam" id="3.30.565.10:FF:000006">
    <property type="entry name" value="Sensor histidine kinase WalK"/>
    <property type="match status" value="1"/>
</dbReference>
<dbReference type="PANTHER" id="PTHR42878:SF15">
    <property type="entry name" value="BACTERIOPHYTOCHROME"/>
    <property type="match status" value="1"/>
</dbReference>
<keyword evidence="3" id="KW-0597">Phosphoprotein</keyword>
<dbReference type="InterPro" id="IPR000014">
    <property type="entry name" value="PAS"/>
</dbReference>
<evidence type="ECO:0000259" key="9">
    <source>
        <dbReference type="PROSITE" id="PS50112"/>
    </source>
</evidence>
<dbReference type="CDD" id="cd00082">
    <property type="entry name" value="HisKA"/>
    <property type="match status" value="1"/>
</dbReference>
<sequence length="628" mass="70220">MSTLNLSKYGQHSIRFKLVTASIIVQVAILSLLVWNNTRLASEHLIQQAEVHIQKTLPLLNASVAGPLLQEDIATLGEILGQVTSEHNLRYIAIFNANNSLFIERGLRSASRNDNPIQNIPLQQHIASSPPGTPYHLRTPITIADSVIGYLELELDTLSIEQAIASIRKQGIIIAAAGIILSILLLTFLAITITRNLLKLTDAVSSLSPGTKPVDVIINAKDEVGGLALAFNKMAKKLQQREQERDAAARATQESDARYKRLVENLSSEYFFYSHDTDGVFFYVSESITDVLGYTQDDFLSNHNTYLTDNPVNNDLTFREDHHQTGERRPPFVISIYHKNGSERMLEVSETPVVDDNGKIVEMEGIAHDITSHLQEADELQQHQDNLEVLVARRTSELKTINNELESFCYSVSHDLRAPLRGINGFSNALLEDYTDVLDETGKNYLTRITLGTQRMSSLIDDLLNLSRITRYKMNIQQVNLTDIAKEIIQTLRDNEPNRSVDITLEEDLCAMGDKNLLTIALSNLIGNAWKYTGKCDNATINIYSSMEDDTRVFSISDNGAGFDTNYIDKIFLPFQRLHRADDFPGNGVGLTTVHRVITRHQGKIWAKATVDEGASFHFTLKIRAGNC</sequence>
<dbReference type="Pfam" id="PF13426">
    <property type="entry name" value="PAS_9"/>
    <property type="match status" value="1"/>
</dbReference>
<dbReference type="Gene3D" id="6.10.340.10">
    <property type="match status" value="1"/>
</dbReference>
<evidence type="ECO:0000256" key="2">
    <source>
        <dbReference type="ARBA" id="ARBA00012438"/>
    </source>
</evidence>
<dbReference type="EMBL" id="UOFV01000154">
    <property type="protein sequence ID" value="VAW98885.1"/>
    <property type="molecule type" value="Genomic_DNA"/>
</dbReference>
<accession>A0A3B0ZZ64</accession>
<dbReference type="Pfam" id="PF02518">
    <property type="entry name" value="HATPase_c"/>
    <property type="match status" value="1"/>
</dbReference>
<dbReference type="InterPro" id="IPR050351">
    <property type="entry name" value="BphY/WalK/GraS-like"/>
</dbReference>
<keyword evidence="6 7" id="KW-0472">Membrane</keyword>
<keyword evidence="7" id="KW-1133">Transmembrane helix</keyword>
<dbReference type="PANTHER" id="PTHR42878">
    <property type="entry name" value="TWO-COMPONENT HISTIDINE KINASE"/>
    <property type="match status" value="1"/>
</dbReference>
<evidence type="ECO:0000313" key="12">
    <source>
        <dbReference type="EMBL" id="VAW98885.1"/>
    </source>
</evidence>
<dbReference type="SMART" id="SM00086">
    <property type="entry name" value="PAC"/>
    <property type="match status" value="1"/>
</dbReference>
<dbReference type="Gene3D" id="3.30.450.20">
    <property type="entry name" value="PAS domain"/>
    <property type="match status" value="1"/>
</dbReference>
<dbReference type="PROSITE" id="PS50112">
    <property type="entry name" value="PAS"/>
    <property type="match status" value="1"/>
</dbReference>
<dbReference type="SUPFAM" id="SSF47384">
    <property type="entry name" value="Homodimeric domain of signal transducing histidine kinase"/>
    <property type="match status" value="1"/>
</dbReference>
<dbReference type="SUPFAM" id="SSF55785">
    <property type="entry name" value="PYP-like sensor domain (PAS domain)"/>
    <property type="match status" value="1"/>
</dbReference>
<evidence type="ECO:0000256" key="7">
    <source>
        <dbReference type="SAM" id="Phobius"/>
    </source>
</evidence>
<keyword evidence="5 12" id="KW-0418">Kinase</keyword>
<dbReference type="NCBIfam" id="TIGR00229">
    <property type="entry name" value="sensory_box"/>
    <property type="match status" value="1"/>
</dbReference>
<dbReference type="SUPFAM" id="SSF55874">
    <property type="entry name" value="ATPase domain of HSP90 chaperone/DNA topoisomerase II/histidine kinase"/>
    <property type="match status" value="1"/>
</dbReference>
<dbReference type="InterPro" id="IPR004358">
    <property type="entry name" value="Sig_transdc_His_kin-like_C"/>
</dbReference>
<feature type="domain" description="HAMP" evidence="11">
    <location>
        <begin position="191"/>
        <end position="243"/>
    </location>
</feature>
<dbReference type="SMART" id="SM00387">
    <property type="entry name" value="HATPase_c"/>
    <property type="match status" value="1"/>
</dbReference>
<feature type="transmembrane region" description="Helical" evidence="7">
    <location>
        <begin position="172"/>
        <end position="193"/>
    </location>
</feature>
<evidence type="ECO:0000256" key="4">
    <source>
        <dbReference type="ARBA" id="ARBA00022679"/>
    </source>
</evidence>
<proteinExistence type="predicted"/>
<protein>
    <recommendedName>
        <fullName evidence="2">histidine kinase</fullName>
        <ecNumber evidence="2">2.7.13.3</ecNumber>
    </recommendedName>
</protein>
<dbReference type="SUPFAM" id="SSF158472">
    <property type="entry name" value="HAMP domain-like"/>
    <property type="match status" value="1"/>
</dbReference>
<dbReference type="SMART" id="SM00388">
    <property type="entry name" value="HisKA"/>
    <property type="match status" value="1"/>
</dbReference>
<dbReference type="PROSITE" id="PS50885">
    <property type="entry name" value="HAMP"/>
    <property type="match status" value="1"/>
</dbReference>
<comment type="catalytic activity">
    <reaction evidence="1">
        <text>ATP + protein L-histidine = ADP + protein N-phospho-L-histidine.</text>
        <dbReference type="EC" id="2.7.13.3"/>
    </reaction>
</comment>
<keyword evidence="4" id="KW-0808">Transferase</keyword>
<dbReference type="PRINTS" id="PR00344">
    <property type="entry name" value="BCTRLSENSOR"/>
</dbReference>
<dbReference type="SMART" id="SM00304">
    <property type="entry name" value="HAMP"/>
    <property type="match status" value="1"/>
</dbReference>
<feature type="domain" description="PAC" evidence="10">
    <location>
        <begin position="330"/>
        <end position="382"/>
    </location>
</feature>
<name>A0A3B0ZZ64_9ZZZZ</name>
<dbReference type="GO" id="GO:0000155">
    <property type="term" value="F:phosphorelay sensor kinase activity"/>
    <property type="evidence" value="ECO:0007669"/>
    <property type="project" value="InterPro"/>
</dbReference>
<dbReference type="InterPro" id="IPR005467">
    <property type="entry name" value="His_kinase_dom"/>
</dbReference>
<reference evidence="12" key="1">
    <citation type="submission" date="2018-06" db="EMBL/GenBank/DDBJ databases">
        <authorList>
            <person name="Zhirakovskaya E."/>
        </authorList>
    </citation>
    <scope>NUCLEOTIDE SEQUENCE</scope>
</reference>
<dbReference type="InterPro" id="IPR003594">
    <property type="entry name" value="HATPase_dom"/>
</dbReference>
<dbReference type="InterPro" id="IPR036890">
    <property type="entry name" value="HATPase_C_sf"/>
</dbReference>
<evidence type="ECO:0000256" key="5">
    <source>
        <dbReference type="ARBA" id="ARBA00022777"/>
    </source>
</evidence>
<dbReference type="InterPro" id="IPR003661">
    <property type="entry name" value="HisK_dim/P_dom"/>
</dbReference>
<evidence type="ECO:0000256" key="6">
    <source>
        <dbReference type="ARBA" id="ARBA00023136"/>
    </source>
</evidence>
<dbReference type="InterPro" id="IPR000700">
    <property type="entry name" value="PAS-assoc_C"/>
</dbReference>
<dbReference type="InterPro" id="IPR003660">
    <property type="entry name" value="HAMP_dom"/>
</dbReference>
<keyword evidence="7" id="KW-0812">Transmembrane</keyword>
<dbReference type="Gene3D" id="1.10.287.130">
    <property type="match status" value="1"/>
</dbReference>
<feature type="domain" description="PAS" evidence="9">
    <location>
        <begin position="255"/>
        <end position="302"/>
    </location>
</feature>
<dbReference type="PROSITE" id="PS50113">
    <property type="entry name" value="PAC"/>
    <property type="match status" value="1"/>
</dbReference>
<organism evidence="12">
    <name type="scientific">hydrothermal vent metagenome</name>
    <dbReference type="NCBI Taxonomy" id="652676"/>
    <lineage>
        <taxon>unclassified sequences</taxon>
        <taxon>metagenomes</taxon>
        <taxon>ecological metagenomes</taxon>
    </lineage>
</organism>
<dbReference type="GO" id="GO:0030295">
    <property type="term" value="F:protein kinase activator activity"/>
    <property type="evidence" value="ECO:0007669"/>
    <property type="project" value="TreeGrafter"/>
</dbReference>
<dbReference type="CDD" id="cd00130">
    <property type="entry name" value="PAS"/>
    <property type="match status" value="1"/>
</dbReference>
<dbReference type="EC" id="2.7.13.3" evidence="2"/>
<dbReference type="Pfam" id="PF00512">
    <property type="entry name" value="HisKA"/>
    <property type="match status" value="1"/>
</dbReference>
<dbReference type="AlphaFoldDB" id="A0A3B0ZZ64"/>